<proteinExistence type="predicted"/>
<evidence type="ECO:0000259" key="3">
    <source>
        <dbReference type="Pfam" id="PF16313"/>
    </source>
</evidence>
<dbReference type="InterPro" id="IPR033413">
    <property type="entry name" value="DUF5117"/>
</dbReference>
<dbReference type="CDD" id="cd04276">
    <property type="entry name" value="ZnMc_MMP_like_2"/>
    <property type="match status" value="1"/>
</dbReference>
<dbReference type="AlphaFoldDB" id="A0A1B8TX70"/>
<keyword evidence="6" id="KW-0378">Hydrolase</keyword>
<dbReference type="SUPFAM" id="SSF55486">
    <property type="entry name" value="Metalloproteases ('zincins'), catalytic domain"/>
    <property type="match status" value="1"/>
</dbReference>
<dbReference type="InterPro" id="IPR032534">
    <property type="entry name" value="EcxA_zinc-bd"/>
</dbReference>
<dbReference type="RefSeq" id="WP_065318932.1">
    <property type="nucleotide sequence ID" value="NZ_CP017477.1"/>
</dbReference>
<feature type="region of interest" description="Disordered" evidence="1">
    <location>
        <begin position="21"/>
        <end position="40"/>
    </location>
</feature>
<dbReference type="KEGG" id="pob:LPB03_05285"/>
<organism evidence="6 7">
    <name type="scientific">Polaribacter vadi</name>
    <dbReference type="NCBI Taxonomy" id="1774273"/>
    <lineage>
        <taxon>Bacteria</taxon>
        <taxon>Pseudomonadati</taxon>
        <taxon>Bacteroidota</taxon>
        <taxon>Flavobacteriia</taxon>
        <taxon>Flavobacteriales</taxon>
        <taxon>Flavobacteriaceae</taxon>
    </lineage>
</organism>
<evidence type="ECO:0000256" key="1">
    <source>
        <dbReference type="SAM" id="MobiDB-lite"/>
    </source>
</evidence>
<name>A0A1B8TX70_9FLAO</name>
<evidence type="ECO:0000256" key="2">
    <source>
        <dbReference type="SAM" id="SignalP"/>
    </source>
</evidence>
<keyword evidence="2" id="KW-0732">Signal</keyword>
<comment type="caution">
    <text evidence="6">The sequence shown here is derived from an EMBL/GenBank/DDBJ whole genome shotgun (WGS) entry which is preliminary data.</text>
</comment>
<feature type="signal peptide" evidence="2">
    <location>
        <begin position="1"/>
        <end position="21"/>
    </location>
</feature>
<keyword evidence="6" id="KW-0482">Metalloprotease</keyword>
<dbReference type="STRING" id="1774273.LPB03_05285"/>
<dbReference type="InterPro" id="IPR034032">
    <property type="entry name" value="Zn_MMP-like_bac"/>
</dbReference>
<dbReference type="GO" id="GO:0006508">
    <property type="term" value="P:proteolysis"/>
    <property type="evidence" value="ECO:0007669"/>
    <property type="project" value="UniProtKB-KW"/>
</dbReference>
<gene>
    <name evidence="6" type="ORF">LPB3_07210</name>
</gene>
<dbReference type="Pfam" id="PF17148">
    <property type="entry name" value="DUF5117"/>
    <property type="match status" value="1"/>
</dbReference>
<protein>
    <submittedName>
        <fullName evidence="6">Zinc-dependent metalloprotease</fullName>
    </submittedName>
</protein>
<dbReference type="OrthoDB" id="9776599at2"/>
<accession>A0A1B8TX70</accession>
<keyword evidence="7" id="KW-1185">Reference proteome</keyword>
<dbReference type="PANTHER" id="PTHR38478:SF1">
    <property type="entry name" value="ZINC DEPENDENT METALLOPROTEASE DOMAIN LIPOPROTEIN"/>
    <property type="match status" value="1"/>
</dbReference>
<dbReference type="PANTHER" id="PTHR38478">
    <property type="entry name" value="PEPTIDASE M1A AND M12B"/>
    <property type="match status" value="1"/>
</dbReference>
<feature type="domain" description="DUF5117" evidence="4">
    <location>
        <begin position="104"/>
        <end position="292"/>
    </location>
</feature>
<feature type="domain" description="DUF5118" evidence="5">
    <location>
        <begin position="44"/>
        <end position="90"/>
    </location>
</feature>
<evidence type="ECO:0000259" key="5">
    <source>
        <dbReference type="Pfam" id="PF17162"/>
    </source>
</evidence>
<evidence type="ECO:0000313" key="6">
    <source>
        <dbReference type="EMBL" id="OBY64182.1"/>
    </source>
</evidence>
<keyword evidence="6" id="KW-0645">Protease</keyword>
<evidence type="ECO:0000313" key="7">
    <source>
        <dbReference type="Proteomes" id="UP000092584"/>
    </source>
</evidence>
<feature type="domain" description="EcxA zinc-binding" evidence="3">
    <location>
        <begin position="426"/>
        <end position="728"/>
    </location>
</feature>
<dbReference type="GO" id="GO:0008237">
    <property type="term" value="F:metallopeptidase activity"/>
    <property type="evidence" value="ECO:0007669"/>
    <property type="project" value="UniProtKB-KW"/>
</dbReference>
<evidence type="ECO:0000259" key="4">
    <source>
        <dbReference type="Pfam" id="PF17148"/>
    </source>
</evidence>
<dbReference type="InterPro" id="IPR024079">
    <property type="entry name" value="MetalloPept_cat_dom_sf"/>
</dbReference>
<sequence>MKKLLLFSMILAFTFPSEMNAQKKKSKENNTEETATKSQKSKTPKYADFVTKKTTTDEGLFKVHNTDNKFMYEIPKNYFGKEMLLVTRIKDIPAGLGGGYVNAGSKINTQVVVWEEFQNKILLKVKSYNAVANDSLPIYKSVKANNLEPILFAFDIATQNQDSTAVLVDVTKFFTSDIQAISPLPDSYRKRYKVKRLDASRSFINSIKSYPENIEVVQDFTFDAAEPPSNSSTNTITIRVNQSMIVLPEDKMMPRVYDERVGYFSIKNVDYSSEALKADEKRYIRRWRLEPKDINAYNRGELVEPIKPIVYYLDPGTPDKLKKYIKQGVDDWAKVFETAGFKNAIMAKYPPTEEEDPEFSMEDVRYSSIRYVASTTRNATGPSVSDPRTGEILESDIIWYHNHLRSYRNRYLLETGAANPSARTLDTPAEEIGEMMRMVISHEVGHALGLPHNMAASYAYPVDSLRSGKFTQKMGIAATIMDYARYNYIAQPGDENIRFIRQLGPYDHYAINWGYRKIPLAKTPEQEVKTLDKWIEEKADDPIYRFGGARFDPSAQTEGIGNDQVKASTYGMKNLKIVAENLPSWTSDQTNNYEDLSELYGELLGVWSRYVGHVSGNIGGVYEFNKKPVQNGMVYEAVSKKKQKEAMVWLHKNAFETQDWLINPEILANINENGYTERILSLQNRQLYTLLNSNKLEMMIDAEVIDANNYTALDMIRDLRTGIFSETNYTKNVDVFRRNLQKSMINRMGILLNSKDNQNSDISSIVRGELEALNFQLTVAKNRGVNRITKYHYRDCLANIKEILNPK</sequence>
<reference evidence="7" key="1">
    <citation type="submission" date="2016-02" db="EMBL/GenBank/DDBJ databases">
        <authorList>
            <person name="Shin S.-K."/>
            <person name="Yi H."/>
            <person name="Kim E."/>
        </authorList>
    </citation>
    <scope>NUCLEOTIDE SEQUENCE [LARGE SCALE GENOMIC DNA]</scope>
    <source>
        <strain evidence="7">LPB0003</strain>
    </source>
</reference>
<feature type="chain" id="PRO_5008615703" evidence="2">
    <location>
        <begin position="22"/>
        <end position="807"/>
    </location>
</feature>
<dbReference type="InterPro" id="IPR033428">
    <property type="entry name" value="DUF5118"/>
</dbReference>
<dbReference type="Pfam" id="PF17162">
    <property type="entry name" value="DUF5118"/>
    <property type="match status" value="1"/>
</dbReference>
<dbReference type="Pfam" id="PF16313">
    <property type="entry name" value="DUF4953"/>
    <property type="match status" value="1"/>
</dbReference>
<dbReference type="Proteomes" id="UP000092584">
    <property type="component" value="Unassembled WGS sequence"/>
</dbReference>
<dbReference type="Gene3D" id="3.40.390.10">
    <property type="entry name" value="Collagenase (Catalytic Domain)"/>
    <property type="match status" value="1"/>
</dbReference>
<dbReference type="EMBL" id="LSFM01000022">
    <property type="protein sequence ID" value="OBY64182.1"/>
    <property type="molecule type" value="Genomic_DNA"/>
</dbReference>